<dbReference type="GO" id="GO:0007165">
    <property type="term" value="P:signal transduction"/>
    <property type="evidence" value="ECO:0007669"/>
    <property type="project" value="TreeGrafter"/>
</dbReference>
<dbReference type="EC" id="3.1.3.25" evidence="2"/>
<organism evidence="7 8">
    <name type="scientific">Cellulomonas carbonis T26</name>
    <dbReference type="NCBI Taxonomy" id="947969"/>
    <lineage>
        <taxon>Bacteria</taxon>
        <taxon>Bacillati</taxon>
        <taxon>Actinomycetota</taxon>
        <taxon>Actinomycetes</taxon>
        <taxon>Micrococcales</taxon>
        <taxon>Cellulomonadaceae</taxon>
        <taxon>Cellulomonas</taxon>
    </lineage>
</organism>
<evidence type="ECO:0000256" key="5">
    <source>
        <dbReference type="ARBA" id="ARBA00022842"/>
    </source>
</evidence>
<dbReference type="PRINTS" id="PR00377">
    <property type="entry name" value="IMPHPHTASES"/>
</dbReference>
<dbReference type="PROSITE" id="PS00629">
    <property type="entry name" value="IMP_1"/>
    <property type="match status" value="1"/>
</dbReference>
<dbReference type="GO" id="GO:0046872">
    <property type="term" value="F:metal ion binding"/>
    <property type="evidence" value="ECO:0007669"/>
    <property type="project" value="UniProtKB-KW"/>
</dbReference>
<dbReference type="Gene3D" id="3.40.190.80">
    <property type="match status" value="1"/>
</dbReference>
<comment type="catalytic activity">
    <reaction evidence="1">
        <text>a myo-inositol phosphate + H2O = myo-inositol + phosphate</text>
        <dbReference type="Rhea" id="RHEA:24056"/>
        <dbReference type="ChEBI" id="CHEBI:15377"/>
        <dbReference type="ChEBI" id="CHEBI:17268"/>
        <dbReference type="ChEBI" id="CHEBI:43474"/>
        <dbReference type="ChEBI" id="CHEBI:84139"/>
        <dbReference type="EC" id="3.1.3.25"/>
    </reaction>
</comment>
<keyword evidence="5 6" id="KW-0460">Magnesium</keyword>
<dbReference type="PANTHER" id="PTHR20854">
    <property type="entry name" value="INOSITOL MONOPHOSPHATASE"/>
    <property type="match status" value="1"/>
</dbReference>
<sequence length="275" mass="28386">MTPDEVAALAVLAERAAREAGALVRGGRPDRVDVSATKSSPVDVVTEMDLASERLLVQVLLGERPDDGVLGEEDGLRAGTSGVTWVVDPIDGTVNYLYGVPAYAVSVAAVVGDPDPATWTVVAGAVHAVPDGRTWTAARGHGARLDGRALTIGEPRPLAQSLCGTGFGYRAERRRAQARVLGHVLPLVRDIRRIGSAAMDLCSVASGQLDVYYERGLNPWDLAAASLVAEEAGAAVVGLRGTRAGAAMTVAGHPDTVPALVEVLEAAGADSDEPA</sequence>
<dbReference type="GO" id="GO:0008934">
    <property type="term" value="F:inositol monophosphate 1-phosphatase activity"/>
    <property type="evidence" value="ECO:0007669"/>
    <property type="project" value="TreeGrafter"/>
</dbReference>
<dbReference type="Gene3D" id="3.30.540.10">
    <property type="entry name" value="Fructose-1,6-Bisphosphatase, subunit A, domain 1"/>
    <property type="match status" value="1"/>
</dbReference>
<evidence type="ECO:0000256" key="6">
    <source>
        <dbReference type="PIRSR" id="PIRSR600760-2"/>
    </source>
</evidence>
<evidence type="ECO:0000256" key="3">
    <source>
        <dbReference type="ARBA" id="ARBA00022723"/>
    </source>
</evidence>
<keyword evidence="8" id="KW-1185">Reference proteome</keyword>
<dbReference type="Pfam" id="PF00459">
    <property type="entry name" value="Inositol_P"/>
    <property type="match status" value="1"/>
</dbReference>
<feature type="binding site" evidence="6">
    <location>
        <position position="91"/>
    </location>
    <ligand>
        <name>Mg(2+)</name>
        <dbReference type="ChEBI" id="CHEBI:18420"/>
        <label>1</label>
        <note>catalytic</note>
    </ligand>
</feature>
<dbReference type="GO" id="GO:0006020">
    <property type="term" value="P:inositol metabolic process"/>
    <property type="evidence" value="ECO:0007669"/>
    <property type="project" value="TreeGrafter"/>
</dbReference>
<evidence type="ECO:0000256" key="4">
    <source>
        <dbReference type="ARBA" id="ARBA00022801"/>
    </source>
</evidence>
<dbReference type="GO" id="GO:0046854">
    <property type="term" value="P:phosphatidylinositol phosphate biosynthetic process"/>
    <property type="evidence" value="ECO:0007669"/>
    <property type="project" value="InterPro"/>
</dbReference>
<keyword evidence="4" id="KW-0378">Hydrolase</keyword>
<dbReference type="EMBL" id="AXCY01000003">
    <property type="protein sequence ID" value="KGM12579.1"/>
    <property type="molecule type" value="Genomic_DNA"/>
</dbReference>
<feature type="binding site" evidence="6">
    <location>
        <position position="221"/>
    </location>
    <ligand>
        <name>Mg(2+)</name>
        <dbReference type="ChEBI" id="CHEBI:18420"/>
        <label>1</label>
        <note>catalytic</note>
    </ligand>
</feature>
<dbReference type="InterPro" id="IPR020583">
    <property type="entry name" value="Inositol_monoP_metal-BS"/>
</dbReference>
<evidence type="ECO:0000256" key="1">
    <source>
        <dbReference type="ARBA" id="ARBA00001033"/>
    </source>
</evidence>
<dbReference type="InterPro" id="IPR020550">
    <property type="entry name" value="Inositol_monophosphatase_CS"/>
</dbReference>
<reference evidence="7 8" key="1">
    <citation type="submission" date="2013-08" db="EMBL/GenBank/DDBJ databases">
        <title>Genome sequencing of Cellulomonas carbonis T26.</title>
        <authorList>
            <person name="Chen F."/>
            <person name="Li Y."/>
            <person name="Wang G."/>
        </authorList>
    </citation>
    <scope>NUCLEOTIDE SEQUENCE [LARGE SCALE GENOMIC DNA]</scope>
    <source>
        <strain evidence="7 8">T26</strain>
    </source>
</reference>
<protein>
    <recommendedName>
        <fullName evidence="2">inositol-phosphate phosphatase</fullName>
        <ecNumber evidence="2">3.1.3.25</ecNumber>
    </recommendedName>
</protein>
<reference evidence="7 8" key="2">
    <citation type="journal article" date="2015" name="Stand. Genomic Sci.">
        <title>Draft genome sequence of Cellulomonas carbonis T26(T) and comparative analysis of six Cellulomonas genomes.</title>
        <authorList>
            <person name="Zhuang W."/>
            <person name="Zhang S."/>
            <person name="Xia X."/>
            <person name="Wang G."/>
        </authorList>
    </citation>
    <scope>NUCLEOTIDE SEQUENCE [LARGE SCALE GENOMIC DNA]</scope>
    <source>
        <strain evidence="7 8">T26</strain>
    </source>
</reference>
<dbReference type="PANTHER" id="PTHR20854:SF4">
    <property type="entry name" value="INOSITOL-1-MONOPHOSPHATASE-RELATED"/>
    <property type="match status" value="1"/>
</dbReference>
<dbReference type="AlphaFoldDB" id="A0A0A0BZG9"/>
<proteinExistence type="predicted"/>
<feature type="binding site" evidence="6">
    <location>
        <position position="88"/>
    </location>
    <ligand>
        <name>Mg(2+)</name>
        <dbReference type="ChEBI" id="CHEBI:18420"/>
        <label>1</label>
        <note>catalytic</note>
    </ligand>
</feature>
<dbReference type="SUPFAM" id="SSF56655">
    <property type="entry name" value="Carbohydrate phosphatase"/>
    <property type="match status" value="1"/>
</dbReference>
<evidence type="ECO:0000313" key="8">
    <source>
        <dbReference type="Proteomes" id="UP000029839"/>
    </source>
</evidence>
<feature type="binding site" evidence="6">
    <location>
        <position position="72"/>
    </location>
    <ligand>
        <name>Mg(2+)</name>
        <dbReference type="ChEBI" id="CHEBI:18420"/>
        <label>1</label>
        <note>catalytic</note>
    </ligand>
</feature>
<name>A0A0A0BZG9_9CELL</name>
<dbReference type="PROSITE" id="PS00630">
    <property type="entry name" value="IMP_2"/>
    <property type="match status" value="1"/>
</dbReference>
<evidence type="ECO:0000256" key="2">
    <source>
        <dbReference type="ARBA" id="ARBA00013106"/>
    </source>
</evidence>
<accession>A0A0A0BZG9</accession>
<gene>
    <name evidence="7" type="ORF">N868_09945</name>
</gene>
<comment type="cofactor">
    <cofactor evidence="6">
        <name>Mg(2+)</name>
        <dbReference type="ChEBI" id="CHEBI:18420"/>
    </cofactor>
</comment>
<feature type="binding site" evidence="6">
    <location>
        <position position="90"/>
    </location>
    <ligand>
        <name>Mg(2+)</name>
        <dbReference type="ChEBI" id="CHEBI:18420"/>
        <label>2</label>
    </ligand>
</feature>
<evidence type="ECO:0000313" key="7">
    <source>
        <dbReference type="EMBL" id="KGM12579.1"/>
    </source>
</evidence>
<dbReference type="Proteomes" id="UP000029839">
    <property type="component" value="Unassembled WGS sequence"/>
</dbReference>
<dbReference type="InterPro" id="IPR000760">
    <property type="entry name" value="Inositol_monophosphatase-like"/>
</dbReference>
<comment type="caution">
    <text evidence="7">The sequence shown here is derived from an EMBL/GenBank/DDBJ whole genome shotgun (WGS) entry which is preliminary data.</text>
</comment>
<keyword evidence="3 6" id="KW-0479">Metal-binding</keyword>